<dbReference type="Proteomes" id="UP000653411">
    <property type="component" value="Unassembled WGS sequence"/>
</dbReference>
<proteinExistence type="predicted"/>
<reference evidence="2" key="2">
    <citation type="submission" date="2020-09" db="EMBL/GenBank/DDBJ databases">
        <authorList>
            <person name="Sun Q."/>
            <person name="Zhou Y."/>
        </authorList>
    </citation>
    <scope>NUCLEOTIDE SEQUENCE</scope>
    <source>
        <strain evidence="2">CGMCC 4.7110</strain>
    </source>
</reference>
<sequence length="114" mass="12025">MPRRLRNNRAAPGQGGPESRSIPHGARSPPWTVPPSLAFTRTTAGQGGAVTVAARCPARDTPGNDAAEAISARGANNFRPRYELGRSDIPIEQARASARGRLAVHRGRPRAPTG</sequence>
<evidence type="ECO:0000256" key="1">
    <source>
        <dbReference type="SAM" id="MobiDB-lite"/>
    </source>
</evidence>
<keyword evidence="3" id="KW-1185">Reference proteome</keyword>
<feature type="region of interest" description="Disordered" evidence="1">
    <location>
        <begin position="1"/>
        <end position="46"/>
    </location>
</feature>
<reference evidence="2" key="1">
    <citation type="journal article" date="2014" name="Int. J. Syst. Evol. Microbiol.">
        <title>Complete genome sequence of Corynebacterium casei LMG S-19264T (=DSM 44701T), isolated from a smear-ripened cheese.</title>
        <authorList>
            <consortium name="US DOE Joint Genome Institute (JGI-PGF)"/>
            <person name="Walter F."/>
            <person name="Albersmeier A."/>
            <person name="Kalinowski J."/>
            <person name="Ruckert C."/>
        </authorList>
    </citation>
    <scope>NUCLEOTIDE SEQUENCE</scope>
    <source>
        <strain evidence="2">CGMCC 4.7110</strain>
    </source>
</reference>
<name>A0A918CTD2_9ACTN</name>
<accession>A0A918CTD2</accession>
<dbReference type="EMBL" id="BMML01000011">
    <property type="protein sequence ID" value="GGN20266.1"/>
    <property type="molecule type" value="Genomic_DNA"/>
</dbReference>
<comment type="caution">
    <text evidence="2">The sequence shown here is derived from an EMBL/GenBank/DDBJ whole genome shotgun (WGS) entry which is preliminary data.</text>
</comment>
<organism evidence="2 3">
    <name type="scientific">Streptomyces fuscichromogenes</name>
    <dbReference type="NCBI Taxonomy" id="1324013"/>
    <lineage>
        <taxon>Bacteria</taxon>
        <taxon>Bacillati</taxon>
        <taxon>Actinomycetota</taxon>
        <taxon>Actinomycetes</taxon>
        <taxon>Kitasatosporales</taxon>
        <taxon>Streptomycetaceae</taxon>
        <taxon>Streptomyces</taxon>
    </lineage>
</organism>
<dbReference type="AlphaFoldDB" id="A0A918CTD2"/>
<evidence type="ECO:0000313" key="2">
    <source>
        <dbReference type="EMBL" id="GGN20266.1"/>
    </source>
</evidence>
<gene>
    <name evidence="2" type="ORF">GCM10011578_050700</name>
</gene>
<protein>
    <submittedName>
        <fullName evidence="2">Uncharacterized protein</fullName>
    </submittedName>
</protein>
<evidence type="ECO:0000313" key="3">
    <source>
        <dbReference type="Proteomes" id="UP000653411"/>
    </source>
</evidence>